<evidence type="ECO:0000256" key="6">
    <source>
        <dbReference type="SAM" id="Phobius"/>
    </source>
</evidence>
<feature type="transmembrane region" description="Helical" evidence="6">
    <location>
        <begin position="56"/>
        <end position="76"/>
    </location>
</feature>
<evidence type="ECO:0000313" key="9">
    <source>
        <dbReference type="Proteomes" id="UP000071641"/>
    </source>
</evidence>
<dbReference type="PANTHER" id="PTHR10283:SF92">
    <property type="entry name" value="LOW-AFFINITY PHOSPHATE TRANSPORTER PHO91"/>
    <property type="match status" value="1"/>
</dbReference>
<dbReference type="InterPro" id="IPR001898">
    <property type="entry name" value="SLC13A/DASS"/>
</dbReference>
<evidence type="ECO:0000256" key="4">
    <source>
        <dbReference type="ARBA" id="ARBA00022989"/>
    </source>
</evidence>
<proteinExistence type="predicted"/>
<feature type="transmembrane region" description="Helical" evidence="6">
    <location>
        <begin position="145"/>
        <end position="167"/>
    </location>
</feature>
<keyword evidence="4 6" id="KW-1133">Transmembrane helix</keyword>
<reference evidence="9" key="1">
    <citation type="submission" date="2016-02" db="EMBL/GenBank/DDBJ databases">
        <authorList>
            <person name="Rodrigo-Torres Lidia"/>
            <person name="Arahal R.David."/>
        </authorList>
    </citation>
    <scope>NUCLEOTIDE SEQUENCE [LARGE SCALE GENOMIC DNA]</scope>
    <source>
        <strain evidence="9">CECT 9029</strain>
    </source>
</reference>
<keyword evidence="5 6" id="KW-0472">Membrane</keyword>
<evidence type="ECO:0000256" key="5">
    <source>
        <dbReference type="ARBA" id="ARBA00023136"/>
    </source>
</evidence>
<feature type="transmembrane region" description="Helical" evidence="6">
    <location>
        <begin position="373"/>
        <end position="397"/>
    </location>
</feature>
<dbReference type="InterPro" id="IPR004680">
    <property type="entry name" value="Cit_transptr-like_dom"/>
</dbReference>
<keyword evidence="3 6" id="KW-0812">Transmembrane</keyword>
<feature type="transmembrane region" description="Helical" evidence="6">
    <location>
        <begin position="433"/>
        <end position="451"/>
    </location>
</feature>
<protein>
    <submittedName>
        <fullName evidence="8">Sodium-dependent dicarboxylate transporter SdcS</fullName>
    </submittedName>
</protein>
<evidence type="ECO:0000256" key="1">
    <source>
        <dbReference type="ARBA" id="ARBA00004141"/>
    </source>
</evidence>
<feature type="transmembrane region" description="Helical" evidence="6">
    <location>
        <begin position="409"/>
        <end position="426"/>
    </location>
</feature>
<feature type="transmembrane region" description="Helical" evidence="6">
    <location>
        <begin position="188"/>
        <end position="205"/>
    </location>
</feature>
<dbReference type="STRING" id="1796497.GCE9029_01452"/>
<dbReference type="GO" id="GO:0005886">
    <property type="term" value="C:plasma membrane"/>
    <property type="evidence" value="ECO:0007669"/>
    <property type="project" value="TreeGrafter"/>
</dbReference>
<gene>
    <name evidence="8" type="primary">sdcS_2</name>
    <name evidence="8" type="ORF">GCE9029_01452</name>
</gene>
<keyword evidence="9" id="KW-1185">Reference proteome</keyword>
<dbReference type="Proteomes" id="UP000071641">
    <property type="component" value="Unassembled WGS sequence"/>
</dbReference>
<feature type="transmembrane region" description="Helical" evidence="6">
    <location>
        <begin position="211"/>
        <end position="227"/>
    </location>
</feature>
<dbReference type="EMBL" id="FIZX01000001">
    <property type="protein sequence ID" value="CZF79425.1"/>
    <property type="molecule type" value="Genomic_DNA"/>
</dbReference>
<accession>A0A128EYT8</accession>
<evidence type="ECO:0000256" key="2">
    <source>
        <dbReference type="ARBA" id="ARBA00022448"/>
    </source>
</evidence>
<feature type="transmembrane region" description="Helical" evidence="6">
    <location>
        <begin position="320"/>
        <end position="336"/>
    </location>
</feature>
<dbReference type="AlphaFoldDB" id="A0A128EYT8"/>
<feature type="transmembrane region" description="Helical" evidence="6">
    <location>
        <begin position="495"/>
        <end position="514"/>
    </location>
</feature>
<name>A0A128EYT8_9GAMM</name>
<dbReference type="GO" id="GO:0005315">
    <property type="term" value="F:phosphate transmembrane transporter activity"/>
    <property type="evidence" value="ECO:0007669"/>
    <property type="project" value="TreeGrafter"/>
</dbReference>
<feature type="transmembrane region" description="Helical" evidence="6">
    <location>
        <begin position="342"/>
        <end position="361"/>
    </location>
</feature>
<feature type="transmembrane region" description="Helical" evidence="6">
    <location>
        <begin position="82"/>
        <end position="99"/>
    </location>
</feature>
<organism evidence="8 9">
    <name type="scientific">Grimontia celer</name>
    <dbReference type="NCBI Taxonomy" id="1796497"/>
    <lineage>
        <taxon>Bacteria</taxon>
        <taxon>Pseudomonadati</taxon>
        <taxon>Pseudomonadota</taxon>
        <taxon>Gammaproteobacteria</taxon>
        <taxon>Vibrionales</taxon>
        <taxon>Vibrionaceae</taxon>
        <taxon>Grimontia</taxon>
    </lineage>
</organism>
<evidence type="ECO:0000259" key="7">
    <source>
        <dbReference type="Pfam" id="PF03600"/>
    </source>
</evidence>
<dbReference type="NCBIfam" id="TIGR00785">
    <property type="entry name" value="dass"/>
    <property type="match status" value="1"/>
</dbReference>
<feature type="domain" description="Citrate transporter-like" evidence="7">
    <location>
        <begin position="95"/>
        <end position="449"/>
    </location>
</feature>
<feature type="transmembrane region" description="Helical" evidence="6">
    <location>
        <begin position="457"/>
        <end position="474"/>
    </location>
</feature>
<keyword evidence="2" id="KW-0813">Transport</keyword>
<feature type="transmembrane region" description="Helical" evidence="6">
    <location>
        <begin position="276"/>
        <end position="299"/>
    </location>
</feature>
<evidence type="ECO:0000313" key="8">
    <source>
        <dbReference type="EMBL" id="CZF79425.1"/>
    </source>
</evidence>
<dbReference type="PANTHER" id="PTHR10283">
    <property type="entry name" value="SOLUTE CARRIER FAMILY 13 MEMBER"/>
    <property type="match status" value="1"/>
</dbReference>
<dbReference type="Pfam" id="PF03600">
    <property type="entry name" value="CitMHS"/>
    <property type="match status" value="1"/>
</dbReference>
<evidence type="ECO:0000256" key="3">
    <source>
        <dbReference type="ARBA" id="ARBA00022692"/>
    </source>
</evidence>
<comment type="subcellular location">
    <subcellularLocation>
        <location evidence="1">Membrane</location>
        <topology evidence="1">Multi-pass membrane protein</topology>
    </subcellularLocation>
</comment>
<sequence>MLGGKHLGAPKTLLARTRINHHRLTAPKLPTDSAGFEVGVLAFKGLQAIMRIQAKYILPILIPLLVLILPASAFPFETLTVMQQRAIALFLLAALCWVLEPIPIYATSVVVIVLELLFLSDKGLIWFRSNAGSAEFGDLLQYNTIMATFASPIIMLFLGGFFLAMAATKYRLDINLARVLLKPFGNRPQMVMAGLMMITAIFSMFMSNTATTAMMLAILTPILAVFKPNDPGKIAFALSIPVAANIGGIGTPIGTPPNAIALKYLTGDNLITFGEWMAFGVPFVIVMLLLAWVLLCFLFPSDENQISLSIKGRFLKTPKAITVYVTFAVTVLLWLMGSSHGMNSYTVALIPVAVFSMTGIINKEDLKKVSWDVLWLVSGGFALGLALDKTGLAALLVNSIPFENYAPEIVLLGAAALCLLMANFMSHTATANLLMPIMAALGVSMVSLSPLGGETTLILVVTFAASLGMSLPISTPPNALAHATGHVSSNQMAKVGVILGVVGVALSFVMVWILRMVEFL</sequence>
<feature type="transmembrane region" description="Helical" evidence="6">
    <location>
        <begin position="234"/>
        <end position="256"/>
    </location>
</feature>